<dbReference type="PANTHER" id="PTHR35841">
    <property type="entry name" value="PHOSPHONATES-BINDING PERIPLASMIC PROTEIN"/>
    <property type="match status" value="1"/>
</dbReference>
<dbReference type="Pfam" id="PF12974">
    <property type="entry name" value="Phosphonate-bd"/>
    <property type="match status" value="1"/>
</dbReference>
<dbReference type="KEGG" id="glo:Glov_1986"/>
<keyword evidence="2" id="KW-1185">Reference proteome</keyword>
<reference evidence="1 2" key="1">
    <citation type="submission" date="2008-05" db="EMBL/GenBank/DDBJ databases">
        <title>Complete sequence of chromosome of Geobacter lovleyi SZ.</title>
        <authorList>
            <consortium name="US DOE Joint Genome Institute"/>
            <person name="Lucas S."/>
            <person name="Copeland A."/>
            <person name="Lapidus A."/>
            <person name="Glavina del Rio T."/>
            <person name="Dalin E."/>
            <person name="Tice H."/>
            <person name="Bruce D."/>
            <person name="Goodwin L."/>
            <person name="Pitluck S."/>
            <person name="Chertkov O."/>
            <person name="Meincke L."/>
            <person name="Brettin T."/>
            <person name="Detter J.C."/>
            <person name="Han C."/>
            <person name="Tapia R."/>
            <person name="Kuske C.R."/>
            <person name="Schmutz J."/>
            <person name="Larimer F."/>
            <person name="Land M."/>
            <person name="Hauser L."/>
            <person name="Kyrpides N."/>
            <person name="Mikhailova N."/>
            <person name="Sung Y."/>
            <person name="Fletcher K.E."/>
            <person name="Ritalahti K.M."/>
            <person name="Loeffler F.E."/>
            <person name="Richardson P."/>
        </authorList>
    </citation>
    <scope>NUCLEOTIDE SEQUENCE [LARGE SCALE GENOMIC DNA]</scope>
    <source>
        <strain evidence="2">ATCC BAA-1151 / DSM 17278 / SZ</strain>
    </source>
</reference>
<sequence>MISAATYSAVTDLPTRRFFLGFALLSVILLLTGCNPQSAEKPLQYSKTPSAALPPVYRFAVHPLHNPAKLAEAYQPLIEFLNLHIPEAHFELEASRDYQAFEEKYRTRRPEFLLPNPWQSIEAMKNGYQVIAMAGDAEDFKGLFIVRKNSPIKKPADLKGKTVSYPSPTALAACIMPQYFLHQQGININRDITNIYVGSQESSIMSTYLDQSAAGVTWPVPWRLFQQDHPHEAAQLKVLWETPCLLNNSVMIRDDVPSVISRKVRQLLLDLPQTAEGRAVLSSMSTTRFHVADNGSYQKVRDYVTAFEKEVRPVDTK</sequence>
<dbReference type="PANTHER" id="PTHR35841:SF1">
    <property type="entry name" value="PHOSPHONATES-BINDING PERIPLASMIC PROTEIN"/>
    <property type="match status" value="1"/>
</dbReference>
<dbReference type="Proteomes" id="UP000002420">
    <property type="component" value="Chromosome"/>
</dbReference>
<evidence type="ECO:0000313" key="1">
    <source>
        <dbReference type="EMBL" id="ACD95702.1"/>
    </source>
</evidence>
<accession>B3E2P5</accession>
<dbReference type="Gene3D" id="3.40.190.10">
    <property type="entry name" value="Periplasmic binding protein-like II"/>
    <property type="match status" value="2"/>
</dbReference>
<dbReference type="SUPFAM" id="SSF53850">
    <property type="entry name" value="Periplasmic binding protein-like II"/>
    <property type="match status" value="1"/>
</dbReference>
<dbReference type="EMBL" id="CP001089">
    <property type="protein sequence ID" value="ACD95702.1"/>
    <property type="molecule type" value="Genomic_DNA"/>
</dbReference>
<protein>
    <submittedName>
        <fullName evidence="1">Phosphonate ABC transporter, periplasmic phosphonate-binding protein</fullName>
    </submittedName>
</protein>
<dbReference type="CDD" id="cd01071">
    <property type="entry name" value="PBP2_PhnD_like"/>
    <property type="match status" value="1"/>
</dbReference>
<evidence type="ECO:0000313" key="2">
    <source>
        <dbReference type="Proteomes" id="UP000002420"/>
    </source>
</evidence>
<gene>
    <name evidence="1" type="ordered locus">Glov_1986</name>
</gene>
<dbReference type="eggNOG" id="COG3221">
    <property type="taxonomic scope" value="Bacteria"/>
</dbReference>
<organism evidence="1 2">
    <name type="scientific">Trichlorobacter lovleyi (strain ATCC BAA-1151 / DSM 17278 / SZ)</name>
    <name type="common">Geobacter lovleyi</name>
    <dbReference type="NCBI Taxonomy" id="398767"/>
    <lineage>
        <taxon>Bacteria</taxon>
        <taxon>Pseudomonadati</taxon>
        <taxon>Thermodesulfobacteriota</taxon>
        <taxon>Desulfuromonadia</taxon>
        <taxon>Geobacterales</taxon>
        <taxon>Geobacteraceae</taxon>
        <taxon>Trichlorobacter</taxon>
    </lineage>
</organism>
<name>B3E2P5_TRIL1</name>
<dbReference type="OrthoDB" id="5343002at2"/>
<dbReference type="RefSeq" id="WP_012470041.1">
    <property type="nucleotide sequence ID" value="NC_010814.1"/>
</dbReference>
<dbReference type="STRING" id="398767.Glov_1986"/>
<dbReference type="AlphaFoldDB" id="B3E2P5"/>
<proteinExistence type="predicted"/>
<dbReference type="HOGENOM" id="CLU_051472_7_0_7"/>